<gene>
    <name evidence="2" type="ORF">P167DRAFT_566104</name>
</gene>
<name>A0A3N4KKA6_9PEZI</name>
<keyword evidence="3" id="KW-1185">Reference proteome</keyword>
<dbReference type="InParanoid" id="A0A3N4KKA6"/>
<feature type="compositionally biased region" description="Basic and acidic residues" evidence="1">
    <location>
        <begin position="1"/>
        <end position="13"/>
    </location>
</feature>
<accession>A0A3N4KKA6</accession>
<evidence type="ECO:0000313" key="2">
    <source>
        <dbReference type="EMBL" id="RPB10993.1"/>
    </source>
</evidence>
<protein>
    <submittedName>
        <fullName evidence="2">Uncharacterized protein</fullName>
    </submittedName>
</protein>
<proteinExistence type="predicted"/>
<dbReference type="EMBL" id="ML119138">
    <property type="protein sequence ID" value="RPB10993.1"/>
    <property type="molecule type" value="Genomic_DNA"/>
</dbReference>
<dbReference type="Proteomes" id="UP000277580">
    <property type="component" value="Unassembled WGS sequence"/>
</dbReference>
<dbReference type="AlphaFoldDB" id="A0A3N4KKA6"/>
<evidence type="ECO:0000256" key="1">
    <source>
        <dbReference type="SAM" id="MobiDB-lite"/>
    </source>
</evidence>
<feature type="region of interest" description="Disordered" evidence="1">
    <location>
        <begin position="1"/>
        <end position="21"/>
    </location>
</feature>
<sequence length="183" mass="19916">MDHLMSQSHEKRAQAPPTYFTSLSSGTRSAAHILDNILLGARYTGSSIMTGSVVFTDEHSSPTAIFLSCASMEMSLLDSILRSIKVATGDLETAEKRILGLRDPRRIEEANARLAKQELADLQRLVKKIAPTIGKLKDLKATYIASETCPAGVEKVEVQNIFGAVAAADEGYEKVVAFLSRYL</sequence>
<organism evidence="2 3">
    <name type="scientific">Morchella conica CCBAS932</name>
    <dbReference type="NCBI Taxonomy" id="1392247"/>
    <lineage>
        <taxon>Eukaryota</taxon>
        <taxon>Fungi</taxon>
        <taxon>Dikarya</taxon>
        <taxon>Ascomycota</taxon>
        <taxon>Pezizomycotina</taxon>
        <taxon>Pezizomycetes</taxon>
        <taxon>Pezizales</taxon>
        <taxon>Morchellaceae</taxon>
        <taxon>Morchella</taxon>
    </lineage>
</organism>
<evidence type="ECO:0000313" key="3">
    <source>
        <dbReference type="Proteomes" id="UP000277580"/>
    </source>
</evidence>
<reference evidence="2 3" key="1">
    <citation type="journal article" date="2018" name="Nat. Ecol. Evol.">
        <title>Pezizomycetes genomes reveal the molecular basis of ectomycorrhizal truffle lifestyle.</title>
        <authorList>
            <person name="Murat C."/>
            <person name="Payen T."/>
            <person name="Noel B."/>
            <person name="Kuo A."/>
            <person name="Morin E."/>
            <person name="Chen J."/>
            <person name="Kohler A."/>
            <person name="Krizsan K."/>
            <person name="Balestrini R."/>
            <person name="Da Silva C."/>
            <person name="Montanini B."/>
            <person name="Hainaut M."/>
            <person name="Levati E."/>
            <person name="Barry K.W."/>
            <person name="Belfiori B."/>
            <person name="Cichocki N."/>
            <person name="Clum A."/>
            <person name="Dockter R.B."/>
            <person name="Fauchery L."/>
            <person name="Guy J."/>
            <person name="Iotti M."/>
            <person name="Le Tacon F."/>
            <person name="Lindquist E.A."/>
            <person name="Lipzen A."/>
            <person name="Malagnac F."/>
            <person name="Mello A."/>
            <person name="Molinier V."/>
            <person name="Miyauchi S."/>
            <person name="Poulain J."/>
            <person name="Riccioni C."/>
            <person name="Rubini A."/>
            <person name="Sitrit Y."/>
            <person name="Splivallo R."/>
            <person name="Traeger S."/>
            <person name="Wang M."/>
            <person name="Zifcakova L."/>
            <person name="Wipf D."/>
            <person name="Zambonelli A."/>
            <person name="Paolocci F."/>
            <person name="Nowrousian M."/>
            <person name="Ottonello S."/>
            <person name="Baldrian P."/>
            <person name="Spatafora J.W."/>
            <person name="Henrissat B."/>
            <person name="Nagy L.G."/>
            <person name="Aury J.M."/>
            <person name="Wincker P."/>
            <person name="Grigoriev I.V."/>
            <person name="Bonfante P."/>
            <person name="Martin F.M."/>
        </authorList>
    </citation>
    <scope>NUCLEOTIDE SEQUENCE [LARGE SCALE GENOMIC DNA]</scope>
    <source>
        <strain evidence="2 3">CCBAS932</strain>
    </source>
</reference>
<dbReference type="OrthoDB" id="10364830at2759"/>